<sequence>MMSVSHDRHGRTWLVRAKFLKPKTLVQPPPVVTQAIWQRGGFDAGGYAGLAHGKRVPGRIADFVQRARRNSGKNCAWGVQLWVRRPGDKRWLDASIRRHAL</sequence>
<gene>
    <name evidence="1" type="ORF">AVDCRST_MAG94-118</name>
</gene>
<name>A0A6J4K855_9CYAN</name>
<proteinExistence type="predicted"/>
<dbReference type="AlphaFoldDB" id="A0A6J4K855"/>
<dbReference type="EMBL" id="CADCTY010000042">
    <property type="protein sequence ID" value="CAA9297222.1"/>
    <property type="molecule type" value="Genomic_DNA"/>
</dbReference>
<accession>A0A6J4K855</accession>
<reference evidence="1" key="1">
    <citation type="submission" date="2020-02" db="EMBL/GenBank/DDBJ databases">
        <authorList>
            <person name="Meier V. D."/>
        </authorList>
    </citation>
    <scope>NUCLEOTIDE SEQUENCE</scope>
    <source>
        <strain evidence="1">AVDCRST_MAG94</strain>
    </source>
</reference>
<organism evidence="1">
    <name type="scientific">uncultured Leptolyngbya sp</name>
    <dbReference type="NCBI Taxonomy" id="332963"/>
    <lineage>
        <taxon>Bacteria</taxon>
        <taxon>Bacillati</taxon>
        <taxon>Cyanobacteriota</taxon>
        <taxon>Cyanophyceae</taxon>
        <taxon>Leptolyngbyales</taxon>
        <taxon>Leptolyngbyaceae</taxon>
        <taxon>Leptolyngbya group</taxon>
        <taxon>Leptolyngbya</taxon>
        <taxon>environmental samples</taxon>
    </lineage>
</organism>
<evidence type="ECO:0000313" key="1">
    <source>
        <dbReference type="EMBL" id="CAA9297222.1"/>
    </source>
</evidence>
<protein>
    <submittedName>
        <fullName evidence="1">Uncharacterized protein</fullName>
    </submittedName>
</protein>